<comment type="caution">
    <text evidence="1">The sequence shown here is derived from an EMBL/GenBank/DDBJ whole genome shotgun (WGS) entry which is preliminary data.</text>
</comment>
<name>A0AAE0SEG5_9BIVA</name>
<dbReference type="Proteomes" id="UP001195483">
    <property type="component" value="Unassembled WGS sequence"/>
</dbReference>
<reference evidence="1" key="2">
    <citation type="journal article" date="2021" name="Genome Biol. Evol.">
        <title>Developing a high-quality reference genome for a parasitic bivalve with doubly uniparental inheritance (Bivalvia: Unionida).</title>
        <authorList>
            <person name="Smith C.H."/>
        </authorList>
    </citation>
    <scope>NUCLEOTIDE SEQUENCE</scope>
    <source>
        <strain evidence="1">CHS0354</strain>
        <tissue evidence="1">Mantle</tissue>
    </source>
</reference>
<evidence type="ECO:0000313" key="1">
    <source>
        <dbReference type="EMBL" id="KAK3590439.1"/>
    </source>
</evidence>
<keyword evidence="2" id="KW-1185">Reference proteome</keyword>
<organism evidence="1 2">
    <name type="scientific">Potamilus streckersoni</name>
    <dbReference type="NCBI Taxonomy" id="2493646"/>
    <lineage>
        <taxon>Eukaryota</taxon>
        <taxon>Metazoa</taxon>
        <taxon>Spiralia</taxon>
        <taxon>Lophotrochozoa</taxon>
        <taxon>Mollusca</taxon>
        <taxon>Bivalvia</taxon>
        <taxon>Autobranchia</taxon>
        <taxon>Heteroconchia</taxon>
        <taxon>Palaeoheterodonta</taxon>
        <taxon>Unionida</taxon>
        <taxon>Unionoidea</taxon>
        <taxon>Unionidae</taxon>
        <taxon>Ambleminae</taxon>
        <taxon>Lampsilini</taxon>
        <taxon>Potamilus</taxon>
    </lineage>
</organism>
<gene>
    <name evidence="1" type="ORF">CHS0354_017404</name>
</gene>
<sequence>MLTKEGQQPVTPLHFTLLNLLLTAGPYATQENYEFQILQIHQTTKGSTDSLQSERKAIFKKDVL</sequence>
<evidence type="ECO:0000313" key="2">
    <source>
        <dbReference type="Proteomes" id="UP001195483"/>
    </source>
</evidence>
<proteinExistence type="predicted"/>
<protein>
    <submittedName>
        <fullName evidence="1">Uncharacterized protein</fullName>
    </submittedName>
</protein>
<dbReference type="AlphaFoldDB" id="A0AAE0SEG5"/>
<reference evidence="1" key="1">
    <citation type="journal article" date="2021" name="Genome Biol. Evol.">
        <title>A High-Quality Reference Genome for a Parasitic Bivalve with Doubly Uniparental Inheritance (Bivalvia: Unionida).</title>
        <authorList>
            <person name="Smith C.H."/>
        </authorList>
    </citation>
    <scope>NUCLEOTIDE SEQUENCE</scope>
    <source>
        <strain evidence="1">CHS0354</strain>
    </source>
</reference>
<reference evidence="1" key="3">
    <citation type="submission" date="2023-05" db="EMBL/GenBank/DDBJ databases">
        <authorList>
            <person name="Smith C.H."/>
        </authorList>
    </citation>
    <scope>NUCLEOTIDE SEQUENCE</scope>
    <source>
        <strain evidence="1">CHS0354</strain>
        <tissue evidence="1">Mantle</tissue>
    </source>
</reference>
<accession>A0AAE0SEG5</accession>
<dbReference type="EMBL" id="JAEAOA010001072">
    <property type="protein sequence ID" value="KAK3590439.1"/>
    <property type="molecule type" value="Genomic_DNA"/>
</dbReference>